<name>A0A401YN39_9ACTN</name>
<protein>
    <recommendedName>
        <fullName evidence="1">Zinc finger CGNR domain-containing protein</fullName>
    </recommendedName>
</protein>
<dbReference type="InterPro" id="IPR023286">
    <property type="entry name" value="ABATE_dom_sf"/>
</dbReference>
<proteinExistence type="predicted"/>
<dbReference type="PANTHER" id="PTHR35525:SF3">
    <property type="entry name" value="BLL6575 PROTEIN"/>
    <property type="match status" value="1"/>
</dbReference>
<reference evidence="2 3" key="1">
    <citation type="submission" date="2018-12" db="EMBL/GenBank/DDBJ databases">
        <title>Draft genome sequence of Embleya hyalina NBRC 13850T.</title>
        <authorList>
            <person name="Komaki H."/>
            <person name="Hosoyama A."/>
            <person name="Kimura A."/>
            <person name="Ichikawa N."/>
            <person name="Tamura T."/>
        </authorList>
    </citation>
    <scope>NUCLEOTIDE SEQUENCE [LARGE SCALE GENOMIC DNA]</scope>
    <source>
        <strain evidence="2 3">NBRC 13850</strain>
    </source>
</reference>
<keyword evidence="3" id="KW-1185">Reference proteome</keyword>
<dbReference type="InterPro" id="IPR010852">
    <property type="entry name" value="ABATE"/>
</dbReference>
<dbReference type="RefSeq" id="WP_371863013.1">
    <property type="nucleotide sequence ID" value="NZ_BIFH01000019.1"/>
</dbReference>
<dbReference type="Proteomes" id="UP000286931">
    <property type="component" value="Unassembled WGS sequence"/>
</dbReference>
<dbReference type="AlphaFoldDB" id="A0A401YN39"/>
<evidence type="ECO:0000259" key="1">
    <source>
        <dbReference type="Pfam" id="PF11706"/>
    </source>
</evidence>
<evidence type="ECO:0000313" key="2">
    <source>
        <dbReference type="EMBL" id="GCD96001.1"/>
    </source>
</evidence>
<comment type="caution">
    <text evidence="2">The sequence shown here is derived from an EMBL/GenBank/DDBJ whole genome shotgun (WGS) entry which is preliminary data.</text>
</comment>
<dbReference type="SUPFAM" id="SSF160904">
    <property type="entry name" value="Jann2411-like"/>
    <property type="match status" value="1"/>
</dbReference>
<sequence>MRRRAGRAAHGTVRVHVADPGWRPAWEVACVYLELLRTADPERIRRRANPECTLWFADVSKNGRRRRWCSMAECGNRAKTRARYARSR</sequence>
<dbReference type="Gene3D" id="1.10.3300.10">
    <property type="entry name" value="Jann2411-like domain"/>
    <property type="match status" value="1"/>
</dbReference>
<dbReference type="InterPro" id="IPR021005">
    <property type="entry name" value="Znf_CGNR"/>
</dbReference>
<organism evidence="2 3">
    <name type="scientific">Embleya hyalina</name>
    <dbReference type="NCBI Taxonomy" id="516124"/>
    <lineage>
        <taxon>Bacteria</taxon>
        <taxon>Bacillati</taxon>
        <taxon>Actinomycetota</taxon>
        <taxon>Actinomycetes</taxon>
        <taxon>Kitasatosporales</taxon>
        <taxon>Streptomycetaceae</taxon>
        <taxon>Embleya</taxon>
    </lineage>
</organism>
<accession>A0A401YN39</accession>
<feature type="domain" description="Zinc finger CGNR" evidence="1">
    <location>
        <begin position="43"/>
        <end position="86"/>
    </location>
</feature>
<dbReference type="EMBL" id="BIFH01000019">
    <property type="protein sequence ID" value="GCD96001.1"/>
    <property type="molecule type" value="Genomic_DNA"/>
</dbReference>
<dbReference type="Pfam" id="PF11706">
    <property type="entry name" value="zf-CGNR"/>
    <property type="match status" value="1"/>
</dbReference>
<gene>
    <name evidence="2" type="ORF">EHYA_03685</name>
</gene>
<evidence type="ECO:0000313" key="3">
    <source>
        <dbReference type="Proteomes" id="UP000286931"/>
    </source>
</evidence>
<dbReference type="PANTHER" id="PTHR35525">
    <property type="entry name" value="BLL6575 PROTEIN"/>
    <property type="match status" value="1"/>
</dbReference>